<feature type="chain" id="PRO_5047383972" evidence="1">
    <location>
        <begin position="23"/>
        <end position="459"/>
    </location>
</feature>
<dbReference type="EMBL" id="JBHUJB010000013">
    <property type="protein sequence ID" value="MFD2157819.1"/>
    <property type="molecule type" value="Genomic_DNA"/>
</dbReference>
<feature type="signal peptide" evidence="1">
    <location>
        <begin position="1"/>
        <end position="22"/>
    </location>
</feature>
<keyword evidence="1" id="KW-0732">Signal</keyword>
<reference evidence="4" key="1">
    <citation type="journal article" date="2019" name="Int. J. Syst. Evol. Microbiol.">
        <title>The Global Catalogue of Microorganisms (GCM) 10K type strain sequencing project: providing services to taxonomists for standard genome sequencing and annotation.</title>
        <authorList>
            <consortium name="The Broad Institute Genomics Platform"/>
            <consortium name="The Broad Institute Genome Sequencing Center for Infectious Disease"/>
            <person name="Wu L."/>
            <person name="Ma J."/>
        </authorList>
    </citation>
    <scope>NUCLEOTIDE SEQUENCE [LARGE SCALE GENOMIC DNA]</scope>
    <source>
        <strain evidence="4">CCUG 57942</strain>
    </source>
</reference>
<comment type="caution">
    <text evidence="3">The sequence shown here is derived from an EMBL/GenBank/DDBJ whole genome shotgun (WGS) entry which is preliminary data.</text>
</comment>
<evidence type="ECO:0000313" key="3">
    <source>
        <dbReference type="EMBL" id="MFD2157819.1"/>
    </source>
</evidence>
<evidence type="ECO:0000259" key="2">
    <source>
        <dbReference type="Pfam" id="PF13529"/>
    </source>
</evidence>
<organism evidence="3 4">
    <name type="scientific">Rubritalea tangerina</name>
    <dbReference type="NCBI Taxonomy" id="430798"/>
    <lineage>
        <taxon>Bacteria</taxon>
        <taxon>Pseudomonadati</taxon>
        <taxon>Verrucomicrobiota</taxon>
        <taxon>Verrucomicrobiia</taxon>
        <taxon>Verrucomicrobiales</taxon>
        <taxon>Rubritaleaceae</taxon>
        <taxon>Rubritalea</taxon>
    </lineage>
</organism>
<sequence length="459" mass="51246">MPHIKSSSFLCLSLPLLSIAQAAEKHDLTQSLMNDSLWETKISDFQASHKPFQFKWMSASKSRLRSIGKNTQTFGKASGELLVTSDNDGNVNGVSISFYNRGDNGPMSPAQFDALYKNLAETITSTTGSRAEDKSGRGTVVLTKTFWRYKDSAFQLEKSFTRSTKTPEFIRLRVASLSKAREGSKTARRSSLKANVTRDKNGDTFIHNVPMVDQGRKGYCVCASAARIYQYYGRQTDQHEIAQLANSTADSGTAINEMVASLKKVTGKLNSRIVVLYEYPKGISDLPTDAEYKSGRARSSDVDKVLRGFDEMKQDVNDYQRLAKKKKGKSVLGGSSYARIDRKAPWSFAQMERFRAQCDPKIYREVMMDKSSYKRFYSKVKEYIDQGIPLAWTLKLGMFPEPGIPQAGGGHMRLIIGYNTKDNAIIYSDSWGAGHEKKYMDAGAAFCMTSCLLAMPPTR</sequence>
<evidence type="ECO:0000256" key="1">
    <source>
        <dbReference type="SAM" id="SignalP"/>
    </source>
</evidence>
<proteinExistence type="predicted"/>
<feature type="domain" description="Peptidase C39-like" evidence="2">
    <location>
        <begin position="371"/>
        <end position="431"/>
    </location>
</feature>
<dbReference type="Pfam" id="PF13529">
    <property type="entry name" value="Peptidase_C39_2"/>
    <property type="match status" value="1"/>
</dbReference>
<name>A0ABW4Z787_9BACT</name>
<dbReference type="InterPro" id="IPR039564">
    <property type="entry name" value="Peptidase_C39-like"/>
</dbReference>
<accession>A0ABW4Z787</accession>
<protein>
    <submittedName>
        <fullName evidence="3">C39 family peptidase</fullName>
    </submittedName>
</protein>
<evidence type="ECO:0000313" key="4">
    <source>
        <dbReference type="Proteomes" id="UP001597389"/>
    </source>
</evidence>
<gene>
    <name evidence="3" type="ORF">ACFSW8_02785</name>
</gene>
<dbReference type="RefSeq" id="WP_377089025.1">
    <property type="nucleotide sequence ID" value="NZ_JBHSJL010000014.1"/>
</dbReference>
<keyword evidence="4" id="KW-1185">Reference proteome</keyword>
<dbReference type="Proteomes" id="UP001597389">
    <property type="component" value="Unassembled WGS sequence"/>
</dbReference>